<evidence type="ECO:0000256" key="2">
    <source>
        <dbReference type="ARBA" id="ARBA00022692"/>
    </source>
</evidence>
<feature type="transmembrane region" description="Helical" evidence="5">
    <location>
        <begin position="65"/>
        <end position="84"/>
    </location>
</feature>
<evidence type="ECO:0000313" key="8">
    <source>
        <dbReference type="Proteomes" id="UP000500767"/>
    </source>
</evidence>
<name>A0A6M8HXH2_9PROT</name>
<dbReference type="GO" id="GO:0005262">
    <property type="term" value="F:calcium channel activity"/>
    <property type="evidence" value="ECO:0007669"/>
    <property type="project" value="TreeGrafter"/>
</dbReference>
<dbReference type="Pfam" id="PF01699">
    <property type="entry name" value="Na_Ca_ex"/>
    <property type="match status" value="2"/>
</dbReference>
<dbReference type="KEGG" id="lck:HN018_23995"/>
<keyword evidence="2 5" id="KW-0812">Transmembrane</keyword>
<comment type="subcellular location">
    <subcellularLocation>
        <location evidence="1">Membrane</location>
        <topology evidence="1">Multi-pass membrane protein</topology>
    </subcellularLocation>
</comment>
<feature type="transmembrane region" description="Helical" evidence="5">
    <location>
        <begin position="209"/>
        <end position="229"/>
    </location>
</feature>
<dbReference type="PANTHER" id="PTHR10846:SF8">
    <property type="entry name" value="INNER MEMBRANE PROTEIN YRBG"/>
    <property type="match status" value="1"/>
</dbReference>
<evidence type="ECO:0000256" key="4">
    <source>
        <dbReference type="ARBA" id="ARBA00023136"/>
    </source>
</evidence>
<dbReference type="InterPro" id="IPR004481">
    <property type="entry name" value="K/Na/Ca-exchanger"/>
</dbReference>
<feature type="transmembrane region" description="Helical" evidence="5">
    <location>
        <begin position="298"/>
        <end position="316"/>
    </location>
</feature>
<keyword evidence="8" id="KW-1185">Reference proteome</keyword>
<gene>
    <name evidence="7" type="ORF">HN018_23995</name>
</gene>
<sequence length="317" mass="32766">MIGTMASAVLSHRLDQVGTALGLSEGLLGLITALGADSPEIASALTALVSGQHDLGKSVILGSNIFNLASLLGLSALLAGSVVCGVKTLLLNAGVSLWVTVVVACQMVLGLPPLWAGLLIAAVMIPYVIVSAMKPAQIGRVAMPGPLRRWLREAVSDTEVDAGDEQRPHTPSWADKLAIVPLLTVVVLTSIGMVKAASFLGARWGLSEVVLGALVLATLTGIPNVVAAIRLAVQGRGSAVVSETFNSNSLNLLAGAYLPTLFLPVGTMSPTARLTLWCLLGTTLIATLLFLRRGRMNRIGGGVLIAAYAGFVVLLLR</sequence>
<evidence type="ECO:0000313" key="7">
    <source>
        <dbReference type="EMBL" id="QKE93239.1"/>
    </source>
</evidence>
<feature type="transmembrane region" description="Helical" evidence="5">
    <location>
        <begin position="250"/>
        <end position="268"/>
    </location>
</feature>
<accession>A0A6M8HXH2</accession>
<feature type="domain" description="Sodium/calcium exchanger membrane region" evidence="6">
    <location>
        <begin position="182"/>
        <end position="316"/>
    </location>
</feature>
<dbReference type="EMBL" id="CP053709">
    <property type="protein sequence ID" value="QKE93239.1"/>
    <property type="molecule type" value="Genomic_DNA"/>
</dbReference>
<feature type="transmembrane region" description="Helical" evidence="5">
    <location>
        <begin position="177"/>
        <end position="197"/>
    </location>
</feature>
<reference evidence="7 8" key="1">
    <citation type="journal article" date="2014" name="World J. Microbiol. Biotechnol.">
        <title>Biodiversity and physiological characteristics of Antarctic and Arctic lichens-associated bacteria.</title>
        <authorList>
            <person name="Lee Y.M."/>
            <person name="Kim E.H."/>
            <person name="Lee H.K."/>
            <person name="Hong S.G."/>
        </authorList>
    </citation>
    <scope>NUCLEOTIDE SEQUENCE [LARGE SCALE GENOMIC DNA]</scope>
    <source>
        <strain evidence="7 8">PAMC 26569</strain>
        <plasmid evidence="7">unnamed1</plasmid>
    </source>
</reference>
<feature type="transmembrane region" description="Helical" evidence="5">
    <location>
        <begin position="115"/>
        <end position="133"/>
    </location>
</feature>
<geneLocation type="plasmid" evidence="7 8">
    <name>unnamed1</name>
</geneLocation>
<keyword evidence="4 5" id="KW-0472">Membrane</keyword>
<evidence type="ECO:0000256" key="1">
    <source>
        <dbReference type="ARBA" id="ARBA00004141"/>
    </source>
</evidence>
<dbReference type="GO" id="GO:0008273">
    <property type="term" value="F:calcium, potassium:sodium antiporter activity"/>
    <property type="evidence" value="ECO:0007669"/>
    <property type="project" value="TreeGrafter"/>
</dbReference>
<keyword evidence="7" id="KW-0614">Plasmid</keyword>
<dbReference type="GO" id="GO:0005886">
    <property type="term" value="C:plasma membrane"/>
    <property type="evidence" value="ECO:0007669"/>
    <property type="project" value="TreeGrafter"/>
</dbReference>
<dbReference type="Gene3D" id="1.20.1420.30">
    <property type="entry name" value="NCX, central ion-binding region"/>
    <property type="match status" value="2"/>
</dbReference>
<evidence type="ECO:0000256" key="3">
    <source>
        <dbReference type="ARBA" id="ARBA00022989"/>
    </source>
</evidence>
<dbReference type="GO" id="GO:0006874">
    <property type="term" value="P:intracellular calcium ion homeostasis"/>
    <property type="evidence" value="ECO:0007669"/>
    <property type="project" value="TreeGrafter"/>
</dbReference>
<feature type="transmembrane region" description="Helical" evidence="5">
    <location>
        <begin position="274"/>
        <end position="291"/>
    </location>
</feature>
<feature type="transmembrane region" description="Helical" evidence="5">
    <location>
        <begin position="89"/>
        <end position="109"/>
    </location>
</feature>
<dbReference type="InterPro" id="IPR004837">
    <property type="entry name" value="NaCa_Exmemb"/>
</dbReference>
<evidence type="ECO:0000256" key="5">
    <source>
        <dbReference type="SAM" id="Phobius"/>
    </source>
</evidence>
<feature type="domain" description="Sodium/calcium exchanger membrane region" evidence="6">
    <location>
        <begin position="3"/>
        <end position="131"/>
    </location>
</feature>
<proteinExistence type="predicted"/>
<evidence type="ECO:0000259" key="6">
    <source>
        <dbReference type="Pfam" id="PF01699"/>
    </source>
</evidence>
<dbReference type="Proteomes" id="UP000500767">
    <property type="component" value="Plasmid unnamed1"/>
</dbReference>
<protein>
    <recommendedName>
        <fullName evidence="6">Sodium/calcium exchanger membrane region domain-containing protein</fullName>
    </recommendedName>
</protein>
<organism evidence="7 8">
    <name type="scientific">Lichenicola cladoniae</name>
    <dbReference type="NCBI Taxonomy" id="1484109"/>
    <lineage>
        <taxon>Bacteria</taxon>
        <taxon>Pseudomonadati</taxon>
        <taxon>Pseudomonadota</taxon>
        <taxon>Alphaproteobacteria</taxon>
        <taxon>Acetobacterales</taxon>
        <taxon>Acetobacteraceae</taxon>
        <taxon>Lichenicola</taxon>
    </lineage>
</organism>
<dbReference type="AlphaFoldDB" id="A0A6M8HXH2"/>
<dbReference type="PANTHER" id="PTHR10846">
    <property type="entry name" value="SODIUM/POTASSIUM/CALCIUM EXCHANGER"/>
    <property type="match status" value="1"/>
</dbReference>
<dbReference type="RefSeq" id="WP_171837374.1">
    <property type="nucleotide sequence ID" value="NZ_CP053709.1"/>
</dbReference>
<dbReference type="InterPro" id="IPR044880">
    <property type="entry name" value="NCX_ion-bd_dom_sf"/>
</dbReference>
<keyword evidence="3 5" id="KW-1133">Transmembrane helix</keyword>